<name>G7YLS1_CLOSI</name>
<evidence type="ECO:0000313" key="1">
    <source>
        <dbReference type="EMBL" id="GAA53902.1"/>
    </source>
</evidence>
<dbReference type="EMBL" id="DF143641">
    <property type="protein sequence ID" value="GAA53902.1"/>
    <property type="molecule type" value="Genomic_DNA"/>
</dbReference>
<sequence length="213" mass="24952">MCTEETVTLYYYKVGQFTTFSDPAPSVAVNPSETHVICPGNLSITLLPSKILLFFDQNCLRFDNHQQDFVHITFRSSGFALNQWTVEIFFHYSPRPCSFTYPLTLARLTPELLEAKHVDYSYLVKLTMMSIAAKRSTHKDERLVLKRDIKRSIRVDHEWYEVMPQDCRNIGCSPEHVNRTFREVDSSYDRFYFYVEPVSSHNSFDFQLGFTTK</sequence>
<accession>G7YLS1</accession>
<dbReference type="AlphaFoldDB" id="G7YLS1"/>
<proteinExistence type="predicted"/>
<organism evidence="1 2">
    <name type="scientific">Clonorchis sinensis</name>
    <name type="common">Chinese liver fluke</name>
    <dbReference type="NCBI Taxonomy" id="79923"/>
    <lineage>
        <taxon>Eukaryota</taxon>
        <taxon>Metazoa</taxon>
        <taxon>Spiralia</taxon>
        <taxon>Lophotrochozoa</taxon>
        <taxon>Platyhelminthes</taxon>
        <taxon>Trematoda</taxon>
        <taxon>Digenea</taxon>
        <taxon>Opisthorchiida</taxon>
        <taxon>Opisthorchiata</taxon>
        <taxon>Opisthorchiidae</taxon>
        <taxon>Clonorchis</taxon>
    </lineage>
</organism>
<reference evidence="1" key="1">
    <citation type="journal article" date="2011" name="Genome Biol.">
        <title>The draft genome of the carcinogenic human liver fluke Clonorchis sinensis.</title>
        <authorList>
            <person name="Wang X."/>
            <person name="Chen W."/>
            <person name="Huang Y."/>
            <person name="Sun J."/>
            <person name="Men J."/>
            <person name="Liu H."/>
            <person name="Luo F."/>
            <person name="Guo L."/>
            <person name="Lv X."/>
            <person name="Deng C."/>
            <person name="Zhou C."/>
            <person name="Fan Y."/>
            <person name="Li X."/>
            <person name="Huang L."/>
            <person name="Hu Y."/>
            <person name="Liang C."/>
            <person name="Hu X."/>
            <person name="Xu J."/>
            <person name="Yu X."/>
        </authorList>
    </citation>
    <scope>NUCLEOTIDE SEQUENCE [LARGE SCALE GENOMIC DNA]</scope>
    <source>
        <strain evidence="1">Henan</strain>
    </source>
</reference>
<reference key="2">
    <citation type="submission" date="2011-10" db="EMBL/GenBank/DDBJ databases">
        <title>The genome and transcriptome sequence of Clonorchis sinensis provide insights into the carcinogenic liver fluke.</title>
        <authorList>
            <person name="Wang X."/>
            <person name="Huang Y."/>
            <person name="Chen W."/>
            <person name="Liu H."/>
            <person name="Guo L."/>
            <person name="Chen Y."/>
            <person name="Luo F."/>
            <person name="Zhou W."/>
            <person name="Sun J."/>
            <person name="Mao Q."/>
            <person name="Liang P."/>
            <person name="Zhou C."/>
            <person name="Tian Y."/>
            <person name="Men J."/>
            <person name="Lv X."/>
            <person name="Huang L."/>
            <person name="Zhou J."/>
            <person name="Hu Y."/>
            <person name="Li R."/>
            <person name="Zhang F."/>
            <person name="Lei H."/>
            <person name="Li X."/>
            <person name="Hu X."/>
            <person name="Liang C."/>
            <person name="Xu J."/>
            <person name="Wu Z."/>
            <person name="Yu X."/>
        </authorList>
    </citation>
    <scope>NUCLEOTIDE SEQUENCE</scope>
    <source>
        <strain>Henan</strain>
    </source>
</reference>
<evidence type="ECO:0000313" key="2">
    <source>
        <dbReference type="Proteomes" id="UP000008909"/>
    </source>
</evidence>
<dbReference type="Proteomes" id="UP000008909">
    <property type="component" value="Unassembled WGS sequence"/>
</dbReference>
<keyword evidence="2" id="KW-1185">Reference proteome</keyword>
<protein>
    <submittedName>
        <fullName evidence="1">Uncharacterized protein</fullName>
    </submittedName>
</protein>
<gene>
    <name evidence="1" type="ORF">CLF_111586</name>
</gene>